<keyword evidence="8 11" id="KW-0413">Isomerase</keyword>
<dbReference type="Gene3D" id="1.10.8.1040">
    <property type="match status" value="1"/>
</dbReference>
<dbReference type="EMBL" id="VTWH01000001">
    <property type="protein sequence ID" value="KAA0971613.1"/>
    <property type="molecule type" value="Genomic_DNA"/>
</dbReference>
<dbReference type="RefSeq" id="WP_149296498.1">
    <property type="nucleotide sequence ID" value="NZ_VTWH01000001.1"/>
</dbReference>
<evidence type="ECO:0000256" key="6">
    <source>
        <dbReference type="ARBA" id="ARBA00030642"/>
    </source>
</evidence>
<reference evidence="11 12" key="1">
    <citation type="submission" date="2019-08" db="EMBL/GenBank/DDBJ databases">
        <title>Aureimonas fodiniaquatilis sp. nov., isolated from a coal mine wastewater.</title>
        <authorList>
            <person name="Kim W."/>
        </authorList>
    </citation>
    <scope>NUCLEOTIDE SEQUENCE [LARGE SCALE GENOMIC DNA]</scope>
    <source>
        <strain evidence="11 12">CAU 1482</strain>
    </source>
</reference>
<dbReference type="InterPro" id="IPR023058">
    <property type="entry name" value="PPIase_PpiC_CS"/>
</dbReference>
<evidence type="ECO:0000256" key="7">
    <source>
        <dbReference type="ARBA" id="ARBA00031484"/>
    </source>
</evidence>
<feature type="signal peptide" evidence="9">
    <location>
        <begin position="1"/>
        <end position="25"/>
    </location>
</feature>
<dbReference type="PROSITE" id="PS01096">
    <property type="entry name" value="PPIC_PPIASE_1"/>
    <property type="match status" value="1"/>
</dbReference>
<evidence type="ECO:0000256" key="9">
    <source>
        <dbReference type="SAM" id="SignalP"/>
    </source>
</evidence>
<dbReference type="OrthoDB" id="14196at2"/>
<dbReference type="Proteomes" id="UP000324738">
    <property type="component" value="Unassembled WGS sequence"/>
</dbReference>
<evidence type="ECO:0000256" key="1">
    <source>
        <dbReference type="ARBA" id="ARBA00000971"/>
    </source>
</evidence>
<dbReference type="SUPFAM" id="SSF109998">
    <property type="entry name" value="Triger factor/SurA peptide-binding domain-like"/>
    <property type="match status" value="1"/>
</dbReference>
<keyword evidence="5 8" id="KW-0697">Rotamase</keyword>
<evidence type="ECO:0000259" key="10">
    <source>
        <dbReference type="PROSITE" id="PS50198"/>
    </source>
</evidence>
<evidence type="ECO:0000256" key="2">
    <source>
        <dbReference type="ARBA" id="ARBA00007656"/>
    </source>
</evidence>
<dbReference type="InterPro" id="IPR046357">
    <property type="entry name" value="PPIase_dom_sf"/>
</dbReference>
<dbReference type="PANTHER" id="PTHR47245:SF2">
    <property type="entry name" value="PEPTIDYL-PROLYL CIS-TRANS ISOMERASE HP_0175-RELATED"/>
    <property type="match status" value="1"/>
</dbReference>
<proteinExistence type="inferred from homology"/>
<comment type="similarity">
    <text evidence="2">Belongs to the PpiC/parvulin rotamase family.</text>
</comment>
<evidence type="ECO:0000256" key="3">
    <source>
        <dbReference type="ARBA" id="ARBA00013194"/>
    </source>
</evidence>
<gene>
    <name evidence="11" type="ORF">FPY71_00275</name>
</gene>
<dbReference type="InterPro" id="IPR027304">
    <property type="entry name" value="Trigger_fact/SurA_dom_sf"/>
</dbReference>
<evidence type="ECO:0000256" key="4">
    <source>
        <dbReference type="ARBA" id="ARBA00018370"/>
    </source>
</evidence>
<keyword evidence="9" id="KW-0732">Signal</keyword>
<sequence length="313" mass="34559">MSSKLTARLLASTLVLGCLLAPAMAQEATPEVATEAAQPAPVSPDTVVATVAGAKITEGDITAASEDMASQFAQVPPAQRRAAIISALIDVKALSQLADKEKLQDDPALARKIEFARERALHNAYFEKYGVEAMTEEALQARYEEERERYQPQEELSARHILVDTREVAEKIIERLEAGEKFEDLARELSKDTSSQNGGDLGFFGRGQMVPPFEEAVFALEPGEYTKEPVETQFGWHVIESVEKRQTEFPAFEQVRDQVRQIVLRESYVDMLEKAREDVAVEFTDPALEKQIQDMEAQVSGQQAPAPAPAPAQ</sequence>
<feature type="domain" description="PpiC" evidence="10">
    <location>
        <begin position="153"/>
        <end position="243"/>
    </location>
</feature>
<dbReference type="Pfam" id="PF13616">
    <property type="entry name" value="Rotamase_3"/>
    <property type="match status" value="1"/>
</dbReference>
<evidence type="ECO:0000313" key="12">
    <source>
        <dbReference type="Proteomes" id="UP000324738"/>
    </source>
</evidence>
<comment type="caution">
    <text evidence="11">The sequence shown here is derived from an EMBL/GenBank/DDBJ whole genome shotgun (WGS) entry which is preliminary data.</text>
</comment>
<dbReference type="InterPro" id="IPR000297">
    <property type="entry name" value="PPIase_PpiC"/>
</dbReference>
<protein>
    <recommendedName>
        <fullName evidence="4">Parvulin-like PPIase</fullName>
        <ecNumber evidence="3">5.2.1.8</ecNumber>
    </recommendedName>
    <alternativeName>
        <fullName evidence="6">Peptidyl-prolyl cis-trans isomerase plp</fullName>
    </alternativeName>
    <alternativeName>
        <fullName evidence="7">Rotamase plp</fullName>
    </alternativeName>
</protein>
<evidence type="ECO:0000313" key="11">
    <source>
        <dbReference type="EMBL" id="KAA0971613.1"/>
    </source>
</evidence>
<feature type="chain" id="PRO_5022764739" description="Parvulin-like PPIase" evidence="9">
    <location>
        <begin position="26"/>
        <end position="313"/>
    </location>
</feature>
<dbReference type="Gene3D" id="3.10.50.40">
    <property type="match status" value="1"/>
</dbReference>
<dbReference type="AlphaFoldDB" id="A0A5B0DYN1"/>
<accession>A0A5B0DYN1</accession>
<organism evidence="11 12">
    <name type="scientific">Aureimonas fodinaquatilis</name>
    <dbReference type="NCBI Taxonomy" id="2565783"/>
    <lineage>
        <taxon>Bacteria</taxon>
        <taxon>Pseudomonadati</taxon>
        <taxon>Pseudomonadota</taxon>
        <taxon>Alphaproteobacteria</taxon>
        <taxon>Hyphomicrobiales</taxon>
        <taxon>Aurantimonadaceae</taxon>
        <taxon>Aureimonas</taxon>
    </lineage>
</organism>
<dbReference type="EC" id="5.2.1.8" evidence="3"/>
<comment type="catalytic activity">
    <reaction evidence="1">
        <text>[protein]-peptidylproline (omega=180) = [protein]-peptidylproline (omega=0)</text>
        <dbReference type="Rhea" id="RHEA:16237"/>
        <dbReference type="Rhea" id="RHEA-COMP:10747"/>
        <dbReference type="Rhea" id="RHEA-COMP:10748"/>
        <dbReference type="ChEBI" id="CHEBI:83833"/>
        <dbReference type="ChEBI" id="CHEBI:83834"/>
        <dbReference type="EC" id="5.2.1.8"/>
    </reaction>
</comment>
<dbReference type="InterPro" id="IPR050245">
    <property type="entry name" value="PrsA_foldase"/>
</dbReference>
<name>A0A5B0DYN1_9HYPH</name>
<dbReference type="GO" id="GO:0003755">
    <property type="term" value="F:peptidyl-prolyl cis-trans isomerase activity"/>
    <property type="evidence" value="ECO:0007669"/>
    <property type="project" value="UniProtKB-KW"/>
</dbReference>
<dbReference type="PANTHER" id="PTHR47245">
    <property type="entry name" value="PEPTIDYLPROLYL ISOMERASE"/>
    <property type="match status" value="1"/>
</dbReference>
<evidence type="ECO:0000256" key="8">
    <source>
        <dbReference type="PROSITE-ProRule" id="PRU00278"/>
    </source>
</evidence>
<keyword evidence="12" id="KW-1185">Reference proteome</keyword>
<dbReference type="PROSITE" id="PS50198">
    <property type="entry name" value="PPIC_PPIASE_2"/>
    <property type="match status" value="1"/>
</dbReference>
<dbReference type="SUPFAM" id="SSF54534">
    <property type="entry name" value="FKBP-like"/>
    <property type="match status" value="1"/>
</dbReference>
<evidence type="ECO:0000256" key="5">
    <source>
        <dbReference type="ARBA" id="ARBA00023110"/>
    </source>
</evidence>